<feature type="chain" id="PRO_5040820740" evidence="5">
    <location>
        <begin position="20"/>
        <end position="338"/>
    </location>
</feature>
<dbReference type="RefSeq" id="WP_054935488.1">
    <property type="nucleotide sequence ID" value="NZ_PVXL01000035.1"/>
</dbReference>
<feature type="signal peptide" evidence="5">
    <location>
        <begin position="1"/>
        <end position="19"/>
    </location>
</feature>
<dbReference type="SUPFAM" id="SSF53822">
    <property type="entry name" value="Periplasmic binding protein-like I"/>
    <property type="match status" value="1"/>
</dbReference>
<evidence type="ECO:0000313" key="8">
    <source>
        <dbReference type="Proteomes" id="UP000239430"/>
    </source>
</evidence>
<dbReference type="InterPro" id="IPR025997">
    <property type="entry name" value="SBP_2_dom"/>
</dbReference>
<dbReference type="PROSITE" id="PS51257">
    <property type="entry name" value="PROKAR_LIPOPROTEIN"/>
    <property type="match status" value="1"/>
</dbReference>
<gene>
    <name evidence="7" type="primary">rbsB_2</name>
    <name evidence="7" type="ORF">MOST_11960</name>
</gene>
<proteinExistence type="inferred from homology"/>
<protein>
    <submittedName>
        <fullName evidence="7">D-ribose-binding periplasmic protein</fullName>
    </submittedName>
</protein>
<feature type="region of interest" description="Disordered" evidence="4">
    <location>
        <begin position="25"/>
        <end position="53"/>
    </location>
</feature>
<dbReference type="Gene3D" id="3.40.50.2300">
    <property type="match status" value="2"/>
</dbReference>
<dbReference type="AlphaFoldDB" id="A0A9X7J3J2"/>
<dbReference type="PANTHER" id="PTHR46847:SF1">
    <property type="entry name" value="D-ALLOSE-BINDING PERIPLASMIC PROTEIN-RELATED"/>
    <property type="match status" value="1"/>
</dbReference>
<dbReference type="GO" id="GO:0030246">
    <property type="term" value="F:carbohydrate binding"/>
    <property type="evidence" value="ECO:0007669"/>
    <property type="project" value="UniProtKB-ARBA"/>
</dbReference>
<comment type="similarity">
    <text evidence="2">Belongs to the bacterial solute-binding protein 2 family.</text>
</comment>
<dbReference type="EMBL" id="PVXL01000035">
    <property type="protein sequence ID" value="PRR73982.1"/>
    <property type="molecule type" value="Genomic_DNA"/>
</dbReference>
<dbReference type="GO" id="GO:0030313">
    <property type="term" value="C:cell envelope"/>
    <property type="evidence" value="ECO:0007669"/>
    <property type="project" value="UniProtKB-SubCell"/>
</dbReference>
<evidence type="ECO:0000256" key="1">
    <source>
        <dbReference type="ARBA" id="ARBA00004196"/>
    </source>
</evidence>
<evidence type="ECO:0000256" key="5">
    <source>
        <dbReference type="SAM" id="SignalP"/>
    </source>
</evidence>
<keyword evidence="8" id="KW-1185">Reference proteome</keyword>
<sequence length="338" mass="36616">MWRKWVVALLVAMFALSLVGCSSQSTNKTSESSGGGQTAATEPGKPQAGAPKDDKNLKIGVVVNGQGNFFNTGIYQETIRLIKEKGGTPLALDSLGQREKMLSDIETLIQNNVDAIIVLLGDPTFLEPALKKAKEKNIPWISVASGFNPLVDLEIDSNDWAMGAKVAAYLAARLGGKGKIVEIYGDLIMPTRARAEALRAVLKEYPEIQIVERHSYAWPGFLDDCRKWMETVLQKYPNPGDIQAVFAAFDGAGMGAVQAIEAAGRKDIFVVGIDGDPLAYDNMRKKGAFAATSAHDMKGMAEKAVEWAFKMAKGEKPPVKMMFIDSPLITQENVPPAQ</sequence>
<organism evidence="7 8">
    <name type="scientific">Neomoorella stamsii</name>
    <dbReference type="NCBI Taxonomy" id="1266720"/>
    <lineage>
        <taxon>Bacteria</taxon>
        <taxon>Bacillati</taxon>
        <taxon>Bacillota</taxon>
        <taxon>Clostridia</taxon>
        <taxon>Neomoorellales</taxon>
        <taxon>Neomoorellaceae</taxon>
        <taxon>Neomoorella</taxon>
    </lineage>
</organism>
<comment type="subcellular location">
    <subcellularLocation>
        <location evidence="1">Cell envelope</location>
    </subcellularLocation>
</comment>
<reference evidence="7 8" key="1">
    <citation type="submission" date="2018-03" db="EMBL/GenBank/DDBJ databases">
        <title>Genome sequence of Moorella stamsii DSM 26217.</title>
        <authorList>
            <person name="Poehlein A."/>
            <person name="Daniel R."/>
        </authorList>
    </citation>
    <scope>NUCLEOTIDE SEQUENCE [LARGE SCALE GENOMIC DNA]</scope>
    <source>
        <strain evidence="8">DSM 26217</strain>
    </source>
</reference>
<dbReference type="Pfam" id="PF13407">
    <property type="entry name" value="Peripla_BP_4"/>
    <property type="match status" value="1"/>
</dbReference>
<dbReference type="InterPro" id="IPR028082">
    <property type="entry name" value="Peripla_BP_I"/>
</dbReference>
<evidence type="ECO:0000256" key="4">
    <source>
        <dbReference type="SAM" id="MobiDB-lite"/>
    </source>
</evidence>
<feature type="domain" description="Periplasmic binding protein" evidence="6">
    <location>
        <begin position="59"/>
        <end position="316"/>
    </location>
</feature>
<comment type="caution">
    <text evidence="7">The sequence shown here is derived from an EMBL/GenBank/DDBJ whole genome shotgun (WGS) entry which is preliminary data.</text>
</comment>
<dbReference type="PANTHER" id="PTHR46847">
    <property type="entry name" value="D-ALLOSE-BINDING PERIPLASMIC PROTEIN-RELATED"/>
    <property type="match status" value="1"/>
</dbReference>
<accession>A0A9X7J3J2</accession>
<evidence type="ECO:0000256" key="3">
    <source>
        <dbReference type="ARBA" id="ARBA00022729"/>
    </source>
</evidence>
<evidence type="ECO:0000256" key="2">
    <source>
        <dbReference type="ARBA" id="ARBA00007639"/>
    </source>
</evidence>
<evidence type="ECO:0000313" key="7">
    <source>
        <dbReference type="EMBL" id="PRR73982.1"/>
    </source>
</evidence>
<evidence type="ECO:0000259" key="6">
    <source>
        <dbReference type="Pfam" id="PF13407"/>
    </source>
</evidence>
<dbReference type="CDD" id="cd01536">
    <property type="entry name" value="PBP1_ABC_sugar_binding-like"/>
    <property type="match status" value="1"/>
</dbReference>
<dbReference type="Proteomes" id="UP000239430">
    <property type="component" value="Unassembled WGS sequence"/>
</dbReference>
<keyword evidence="3 5" id="KW-0732">Signal</keyword>
<name>A0A9X7J3J2_9FIRM</name>